<feature type="transmembrane region" description="Helical" evidence="1">
    <location>
        <begin position="44"/>
        <end position="62"/>
    </location>
</feature>
<accession>A0A7W7CC26</accession>
<dbReference type="EMBL" id="JACHMH010000001">
    <property type="protein sequence ID" value="MBB4677118.1"/>
    <property type="molecule type" value="Genomic_DNA"/>
</dbReference>
<evidence type="ECO:0000313" key="3">
    <source>
        <dbReference type="Proteomes" id="UP000533598"/>
    </source>
</evidence>
<dbReference type="RefSeq" id="WP_185003018.1">
    <property type="nucleotide sequence ID" value="NZ_BAAAUI010000002.1"/>
</dbReference>
<feature type="transmembrane region" description="Helical" evidence="1">
    <location>
        <begin position="7"/>
        <end position="24"/>
    </location>
</feature>
<dbReference type="AlphaFoldDB" id="A0A7W7CC26"/>
<evidence type="ECO:0000313" key="2">
    <source>
        <dbReference type="EMBL" id="MBB4677118.1"/>
    </source>
</evidence>
<reference evidence="2 3" key="1">
    <citation type="submission" date="2020-08" db="EMBL/GenBank/DDBJ databases">
        <title>Sequencing the genomes of 1000 actinobacteria strains.</title>
        <authorList>
            <person name="Klenk H.-P."/>
        </authorList>
    </citation>
    <scope>NUCLEOTIDE SEQUENCE [LARGE SCALE GENOMIC DNA]</scope>
    <source>
        <strain evidence="2 3">DSM 44230</strain>
    </source>
</reference>
<dbReference type="Proteomes" id="UP000533598">
    <property type="component" value="Unassembled WGS sequence"/>
</dbReference>
<name>A0A7W7CC26_9PSEU</name>
<keyword evidence="3" id="KW-1185">Reference proteome</keyword>
<keyword evidence="1" id="KW-1133">Transmembrane helix</keyword>
<keyword evidence="1" id="KW-0472">Membrane</keyword>
<organism evidence="2 3">
    <name type="scientific">Crossiella cryophila</name>
    <dbReference type="NCBI Taxonomy" id="43355"/>
    <lineage>
        <taxon>Bacteria</taxon>
        <taxon>Bacillati</taxon>
        <taxon>Actinomycetota</taxon>
        <taxon>Actinomycetes</taxon>
        <taxon>Pseudonocardiales</taxon>
        <taxon>Pseudonocardiaceae</taxon>
        <taxon>Crossiella</taxon>
    </lineage>
</organism>
<protein>
    <submittedName>
        <fullName evidence="2">Uncharacterized protein</fullName>
    </submittedName>
</protein>
<evidence type="ECO:0000256" key="1">
    <source>
        <dbReference type="SAM" id="Phobius"/>
    </source>
</evidence>
<gene>
    <name evidence="2" type="ORF">HNR67_003236</name>
</gene>
<sequence>MRITLEVFGWIALVNGVGSLLNRMMNGQDWGFLMRPLAEYQPGAAVVCAIAGVALLAISFSMKSAEKQRARS</sequence>
<keyword evidence="1" id="KW-0812">Transmembrane</keyword>
<proteinExistence type="predicted"/>
<comment type="caution">
    <text evidence="2">The sequence shown here is derived from an EMBL/GenBank/DDBJ whole genome shotgun (WGS) entry which is preliminary data.</text>
</comment>